<dbReference type="CDD" id="cd18795">
    <property type="entry name" value="SF2_C_Ski2"/>
    <property type="match status" value="1"/>
</dbReference>
<dbReference type="PANTHER" id="PTHR12131">
    <property type="entry name" value="ATP-DEPENDENT RNA AND DNA HELICASE"/>
    <property type="match status" value="1"/>
</dbReference>
<dbReference type="SMART" id="SM00490">
    <property type="entry name" value="HELICc"/>
    <property type="match status" value="1"/>
</dbReference>
<dbReference type="InterPro" id="IPR011545">
    <property type="entry name" value="DEAD/DEAH_box_helicase_dom"/>
</dbReference>
<comment type="similarity">
    <text evidence="2">Belongs to the helicase family. SKI2 subfamily.</text>
</comment>
<dbReference type="InterPro" id="IPR012961">
    <property type="entry name" value="Ski2/MTR4_C"/>
</dbReference>
<feature type="compositionally biased region" description="Basic and acidic residues" evidence="11">
    <location>
        <begin position="41"/>
        <end position="65"/>
    </location>
</feature>
<dbReference type="OrthoDB" id="64767at2759"/>
<dbReference type="Pfam" id="PF00270">
    <property type="entry name" value="DEAD"/>
    <property type="match status" value="1"/>
</dbReference>
<reference evidence="14 15" key="1">
    <citation type="journal article" date="2017" name="PLoS Biol.">
        <title>The sea cucumber genome provides insights into morphological evolution and visceral regeneration.</title>
        <authorList>
            <person name="Zhang X."/>
            <person name="Sun L."/>
            <person name="Yuan J."/>
            <person name="Sun Y."/>
            <person name="Gao Y."/>
            <person name="Zhang L."/>
            <person name="Li S."/>
            <person name="Dai H."/>
            <person name="Hamel J.F."/>
            <person name="Liu C."/>
            <person name="Yu Y."/>
            <person name="Liu S."/>
            <person name="Lin W."/>
            <person name="Guo K."/>
            <person name="Jin S."/>
            <person name="Xu P."/>
            <person name="Storey K.B."/>
            <person name="Huan P."/>
            <person name="Zhang T."/>
            <person name="Zhou Y."/>
            <person name="Zhang J."/>
            <person name="Lin C."/>
            <person name="Li X."/>
            <person name="Xing L."/>
            <person name="Huo D."/>
            <person name="Sun M."/>
            <person name="Wang L."/>
            <person name="Mercier A."/>
            <person name="Li F."/>
            <person name="Yang H."/>
            <person name="Xiang J."/>
        </authorList>
    </citation>
    <scope>NUCLEOTIDE SEQUENCE [LARGE SCALE GENOMIC DNA]</scope>
    <source>
        <strain evidence="14">Shaxun</strain>
        <tissue evidence="14">Muscle</tissue>
    </source>
</reference>
<accession>A0A2G8KZC4</accession>
<dbReference type="InterPro" id="IPR014001">
    <property type="entry name" value="Helicase_ATP-bd"/>
</dbReference>
<evidence type="ECO:0000256" key="2">
    <source>
        <dbReference type="ARBA" id="ARBA00010140"/>
    </source>
</evidence>
<keyword evidence="9" id="KW-0539">Nucleus</keyword>
<evidence type="ECO:0000259" key="12">
    <source>
        <dbReference type="PROSITE" id="PS51192"/>
    </source>
</evidence>
<dbReference type="Pfam" id="PF00271">
    <property type="entry name" value="Helicase_C"/>
    <property type="match status" value="1"/>
</dbReference>
<dbReference type="STRING" id="307972.A0A2G8KZC4"/>
<evidence type="ECO:0000256" key="10">
    <source>
        <dbReference type="SAM" id="Coils"/>
    </source>
</evidence>
<comment type="subcellular location">
    <subcellularLocation>
        <location evidence="1">Nucleus</location>
    </subcellularLocation>
</comment>
<dbReference type="Pfam" id="PF13234">
    <property type="entry name" value="MTR4_beta-barrel"/>
    <property type="match status" value="1"/>
</dbReference>
<keyword evidence="7" id="KW-0347">Helicase</keyword>
<dbReference type="Proteomes" id="UP000230750">
    <property type="component" value="Unassembled WGS sequence"/>
</dbReference>
<evidence type="ECO:0000313" key="15">
    <source>
        <dbReference type="Proteomes" id="UP000230750"/>
    </source>
</evidence>
<evidence type="ECO:0000256" key="8">
    <source>
        <dbReference type="ARBA" id="ARBA00022840"/>
    </source>
</evidence>
<dbReference type="PIRSF" id="PIRSF005198">
    <property type="entry name" value="Antiviral_helicase_SKI2"/>
    <property type="match status" value="1"/>
</dbReference>
<dbReference type="AlphaFoldDB" id="A0A2G8KZC4"/>
<dbReference type="Gene3D" id="3.40.50.300">
    <property type="entry name" value="P-loop containing nucleotide triphosphate hydrolases"/>
    <property type="match status" value="2"/>
</dbReference>
<dbReference type="GO" id="GO:0003723">
    <property type="term" value="F:RNA binding"/>
    <property type="evidence" value="ECO:0007669"/>
    <property type="project" value="InterPro"/>
</dbReference>
<dbReference type="InterPro" id="IPR025696">
    <property type="entry name" value="Beta-barrel_MTR4"/>
</dbReference>
<dbReference type="GO" id="GO:0006401">
    <property type="term" value="P:RNA catabolic process"/>
    <property type="evidence" value="ECO:0007669"/>
    <property type="project" value="InterPro"/>
</dbReference>
<feature type="domain" description="Helicase ATP-binding" evidence="12">
    <location>
        <begin position="135"/>
        <end position="291"/>
    </location>
</feature>
<dbReference type="SMART" id="SM00487">
    <property type="entry name" value="DEXDc"/>
    <property type="match status" value="1"/>
</dbReference>
<feature type="coiled-coil region" evidence="10">
    <location>
        <begin position="770"/>
        <end position="832"/>
    </location>
</feature>
<feature type="domain" description="Helicase C-terminal" evidence="13">
    <location>
        <begin position="360"/>
        <end position="564"/>
    </location>
</feature>
<dbReference type="Gene3D" id="1.10.3380.30">
    <property type="match status" value="2"/>
</dbReference>
<evidence type="ECO:0000256" key="5">
    <source>
        <dbReference type="ARBA" id="ARBA00022741"/>
    </source>
</evidence>
<dbReference type="FunFam" id="3.40.50.300:FF:000141">
    <property type="entry name" value="ATP-dependent RNA helicase DOB1"/>
    <property type="match status" value="1"/>
</dbReference>
<keyword evidence="5" id="KW-0547">Nucleotide-binding</keyword>
<keyword evidence="15" id="KW-1185">Reference proteome</keyword>
<dbReference type="CDD" id="cd13154">
    <property type="entry name" value="KOW_Mtr4"/>
    <property type="match status" value="1"/>
</dbReference>
<dbReference type="InterPro" id="IPR027417">
    <property type="entry name" value="P-loop_NTPase"/>
</dbReference>
<dbReference type="Pfam" id="PF08148">
    <property type="entry name" value="DSHCT"/>
    <property type="match status" value="1"/>
</dbReference>
<dbReference type="InterPro" id="IPR048392">
    <property type="entry name" value="MTR4-like_stalk"/>
</dbReference>
<dbReference type="InterPro" id="IPR016438">
    <property type="entry name" value="SKI2-like"/>
</dbReference>
<keyword evidence="8" id="KW-0067">ATP-binding</keyword>
<organism evidence="14 15">
    <name type="scientific">Stichopus japonicus</name>
    <name type="common">Sea cucumber</name>
    <dbReference type="NCBI Taxonomy" id="307972"/>
    <lineage>
        <taxon>Eukaryota</taxon>
        <taxon>Metazoa</taxon>
        <taxon>Echinodermata</taxon>
        <taxon>Eleutherozoa</taxon>
        <taxon>Echinozoa</taxon>
        <taxon>Holothuroidea</taxon>
        <taxon>Aspidochirotacea</taxon>
        <taxon>Aspidochirotida</taxon>
        <taxon>Stichopodidae</taxon>
        <taxon>Apostichopus</taxon>
    </lineage>
</organism>
<evidence type="ECO:0000256" key="4">
    <source>
        <dbReference type="ARBA" id="ARBA00022553"/>
    </source>
</evidence>
<sequence length="1104" mass="125621">MADAFGDDLFNVFDEEAASSSRNDIENSESVDAEISEETEPAVKRPRPPDEPEREEEQTKYEPVPKKPALAEFSEDIDIAEILPQVKSQTLEAEEGCTHEVSIPTEDEFEPLKPSGNKPAKDYPFILDPFQREALKCLENSQSVLVSAHTSAGKTVVAEYAIAMSLRDKQRVIYTTPIKALSNQKYRELFEEFQDVGLMTGDVTINPTASCLVMTTEILRSMLYRGSEVMREVAWVIFDEIHYMRDKNRGVVWEETIILLPDNVHYVFLSATIPNARQFAEWICHLHKQPCHVVYTEYRPVPLQHYIFPAGGDGLHLVVDEKSDFRQDNFNAAMQVLREVGDASKGDQIGRKGGTKGPSSIFKIVTKIMERNFQPVIIFSFSKKECEGSALQMSKLDFNTAEEKKLVEEVFVNAIDCLSEEDKKLPQVENVVPLLKRGIGIHHSGLLPILKEVIEILFSEGLIKALFATETFAMGLNMPARTVVFTAARKFDGKEFRWLTSGEYIQMSGRAGRRGLDDRGVVILMIDEKMSPAVAKNVIQGKADPLNSAFHLTYNMVLNLLRVEGINPEYMLERSFYQFQHFTSIPELYKKLKELESKYNALTIPQEDSIEAYYKIRQQLDKLAKELQAIFIKPRYCLPFMQPGRLVKVKNGEDELWMGGVVNFKKKADQTVEGPRDDPIYIADVLLYCSKETIRNAVSDAAKPPLKGEEGEVTVVPILLKLITHISSVRVYLPKDLRPLDNRKVVHKSLQEVQRRFPDGLPLLDPIEDMKIKEDKLKQVVKRISAFEERMFDHPLHKSPELEKLYNMYEEKAKVATELKQVKAELKKAKTVVQLDELKKRKRVTRRLGFCTAADVIEIKGRTACEISCADELLLTEMIFNGMFNNMKPEHIVALLSCFVFEEKSKDYPTLPEELSNPLRQMHNMARRIAKVSAEAKMEIDEEKYIESFKPFMMTSVLDWANGATFAEICEKTDVFEAGEYFTLFLTTTGSIIRCMRRLEELLREMCHAAKAIGNTELENIFAAGICISSPWDHKDKKRHHFCSEFVPLVKHPKVEGQQLGFLQTSVSTHISEMDCSQGHNQGKTSVFHSNMVKSPVQDVHDIA</sequence>
<keyword evidence="6" id="KW-0378">Hydrolase</keyword>
<dbReference type="CDD" id="cd18024">
    <property type="entry name" value="DEXHc_Mtr4-like"/>
    <property type="match status" value="1"/>
</dbReference>
<dbReference type="FunFam" id="2.40.30.300:FF:000001">
    <property type="entry name" value="Mtr4 exosome RNA helicase"/>
    <property type="match status" value="1"/>
</dbReference>
<dbReference type="GO" id="GO:0005634">
    <property type="term" value="C:nucleus"/>
    <property type="evidence" value="ECO:0007669"/>
    <property type="project" value="UniProtKB-SubCell"/>
</dbReference>
<dbReference type="FunFam" id="1.10.3380.30:FF:000004">
    <property type="entry name" value="Superkiller viralicidic activity 2-like 2"/>
    <property type="match status" value="1"/>
</dbReference>
<feature type="region of interest" description="Disordered" evidence="11">
    <location>
        <begin position="15"/>
        <end position="69"/>
    </location>
</feature>
<evidence type="ECO:0000313" key="14">
    <source>
        <dbReference type="EMBL" id="PIK53347.1"/>
    </source>
</evidence>
<dbReference type="InterPro" id="IPR001650">
    <property type="entry name" value="Helicase_C-like"/>
</dbReference>
<dbReference type="SMART" id="SM01142">
    <property type="entry name" value="DSHCT"/>
    <property type="match status" value="1"/>
</dbReference>
<dbReference type="SUPFAM" id="SSF52540">
    <property type="entry name" value="P-loop containing nucleoside triphosphate hydrolases"/>
    <property type="match status" value="1"/>
</dbReference>
<dbReference type="GO" id="GO:0000460">
    <property type="term" value="P:maturation of 5.8S rRNA"/>
    <property type="evidence" value="ECO:0007669"/>
    <property type="project" value="TreeGrafter"/>
</dbReference>
<dbReference type="EC" id="3.6.4.13" evidence="3"/>
<dbReference type="FunFam" id="3.40.50.300:FF:000083">
    <property type="entry name" value="ATP-dependent RNA helicase DOB1"/>
    <property type="match status" value="1"/>
</dbReference>
<protein>
    <recommendedName>
        <fullName evidence="3">RNA helicase</fullName>
        <ecNumber evidence="3">3.6.4.13</ecNumber>
    </recommendedName>
</protein>
<evidence type="ECO:0000256" key="6">
    <source>
        <dbReference type="ARBA" id="ARBA00022801"/>
    </source>
</evidence>
<keyword evidence="10" id="KW-0175">Coiled coil</keyword>
<proteinExistence type="inferred from homology"/>
<dbReference type="GO" id="GO:0016787">
    <property type="term" value="F:hydrolase activity"/>
    <property type="evidence" value="ECO:0007669"/>
    <property type="project" value="UniProtKB-KW"/>
</dbReference>
<comment type="caution">
    <text evidence="14">The sequence shown here is derived from an EMBL/GenBank/DDBJ whole genome shotgun (WGS) entry which is preliminary data.</text>
</comment>
<evidence type="ECO:0000256" key="9">
    <source>
        <dbReference type="ARBA" id="ARBA00023242"/>
    </source>
</evidence>
<keyword evidence="4" id="KW-0597">Phosphoprotein</keyword>
<dbReference type="Gene3D" id="2.40.30.300">
    <property type="match status" value="1"/>
</dbReference>
<feature type="compositionally biased region" description="Acidic residues" evidence="11">
    <location>
        <begin position="26"/>
        <end position="40"/>
    </location>
</feature>
<dbReference type="PROSITE" id="PS51194">
    <property type="entry name" value="HELICASE_CTER"/>
    <property type="match status" value="1"/>
</dbReference>
<evidence type="ECO:0000259" key="13">
    <source>
        <dbReference type="PROSITE" id="PS51194"/>
    </source>
</evidence>
<evidence type="ECO:0000256" key="3">
    <source>
        <dbReference type="ARBA" id="ARBA00012552"/>
    </source>
</evidence>
<dbReference type="InterPro" id="IPR050699">
    <property type="entry name" value="RNA-DNA_Helicase"/>
</dbReference>
<dbReference type="GO" id="GO:0005524">
    <property type="term" value="F:ATP binding"/>
    <property type="evidence" value="ECO:0007669"/>
    <property type="project" value="UniProtKB-KW"/>
</dbReference>
<evidence type="ECO:0000256" key="7">
    <source>
        <dbReference type="ARBA" id="ARBA00022806"/>
    </source>
</evidence>
<dbReference type="PROSITE" id="PS51192">
    <property type="entry name" value="HELICASE_ATP_BIND_1"/>
    <property type="match status" value="1"/>
</dbReference>
<dbReference type="Pfam" id="PF21408">
    <property type="entry name" value="MTR4-like_stalk"/>
    <property type="match status" value="1"/>
</dbReference>
<feature type="region of interest" description="Disordered" evidence="11">
    <location>
        <begin position="98"/>
        <end position="118"/>
    </location>
</feature>
<evidence type="ECO:0000256" key="1">
    <source>
        <dbReference type="ARBA" id="ARBA00004123"/>
    </source>
</evidence>
<dbReference type="PANTHER" id="PTHR12131:SF7">
    <property type="entry name" value="EXOSOME RNA HELICASE MTR4"/>
    <property type="match status" value="1"/>
</dbReference>
<gene>
    <name evidence="14" type="ORF">BSL78_09764</name>
</gene>
<dbReference type="GO" id="GO:0003724">
    <property type="term" value="F:RNA helicase activity"/>
    <property type="evidence" value="ECO:0007669"/>
    <property type="project" value="UniProtKB-EC"/>
</dbReference>
<dbReference type="EMBL" id="MRZV01000291">
    <property type="protein sequence ID" value="PIK53347.1"/>
    <property type="molecule type" value="Genomic_DNA"/>
</dbReference>
<name>A0A2G8KZC4_STIJA</name>
<evidence type="ECO:0000256" key="11">
    <source>
        <dbReference type="SAM" id="MobiDB-lite"/>
    </source>
</evidence>